<dbReference type="Proteomes" id="UP000469385">
    <property type="component" value="Unassembled WGS sequence"/>
</dbReference>
<protein>
    <submittedName>
        <fullName evidence="1">Uncharacterized protein</fullName>
    </submittedName>
</protein>
<evidence type="ECO:0000313" key="2">
    <source>
        <dbReference type="Proteomes" id="UP000469385"/>
    </source>
</evidence>
<accession>A0A6N8IY03</accession>
<proteinExistence type="predicted"/>
<organism evidence="1 2">
    <name type="scientific">Ramlibacter pinisoli</name>
    <dbReference type="NCBI Taxonomy" id="2682844"/>
    <lineage>
        <taxon>Bacteria</taxon>
        <taxon>Pseudomonadati</taxon>
        <taxon>Pseudomonadota</taxon>
        <taxon>Betaproteobacteria</taxon>
        <taxon>Burkholderiales</taxon>
        <taxon>Comamonadaceae</taxon>
        <taxon>Ramlibacter</taxon>
    </lineage>
</organism>
<reference evidence="1 2" key="1">
    <citation type="submission" date="2019-12" db="EMBL/GenBank/DDBJ databases">
        <authorList>
            <person name="Huq M.A."/>
        </authorList>
    </citation>
    <scope>NUCLEOTIDE SEQUENCE [LARGE SCALE GENOMIC DNA]</scope>
    <source>
        <strain evidence="1 2">MAH-25</strain>
    </source>
</reference>
<dbReference type="RefSeq" id="WP_157398979.1">
    <property type="nucleotide sequence ID" value="NZ_WSEL01000009.1"/>
</dbReference>
<gene>
    <name evidence="1" type="ORF">GON04_15540</name>
</gene>
<dbReference type="EMBL" id="WSEL01000009">
    <property type="protein sequence ID" value="MVQ30873.1"/>
    <property type="molecule type" value="Genomic_DNA"/>
</dbReference>
<sequence length="297" mass="32473">MQIETGPTRLPGTRALRALLRPGGWFALALLLACGLGGSMAASTLQDQAFQLAYETTDDPKFRGIQDELKADRTLESVREFLRVVRLPRPVRLAFSDCGNDSNAFYDADAPAISVCYGLVEDMRRLATGPARPAGVTPEGAVRNNIAYIFLHEAAHALFDQLRTPILGREEDAADTLATVVLLQMDDRAAHDMVMGIAWLYTQESSEVADPKGYLADVHLLPEQRKFNLVCLAYGARPALFADAVAKGWLTADRAESCEEEYRLASYSIAALVGPYLDVRRPASEASARMSARPALR</sequence>
<comment type="caution">
    <text evidence="1">The sequence shown here is derived from an EMBL/GenBank/DDBJ whole genome shotgun (WGS) entry which is preliminary data.</text>
</comment>
<dbReference type="InterPro" id="IPR025644">
    <property type="entry name" value="DUF4344"/>
</dbReference>
<dbReference type="AlphaFoldDB" id="A0A6N8IY03"/>
<name>A0A6N8IY03_9BURK</name>
<keyword evidence="2" id="KW-1185">Reference proteome</keyword>
<evidence type="ECO:0000313" key="1">
    <source>
        <dbReference type="EMBL" id="MVQ30873.1"/>
    </source>
</evidence>
<dbReference type="Pfam" id="PF14247">
    <property type="entry name" value="DUF4344"/>
    <property type="match status" value="1"/>
</dbReference>